<dbReference type="Proteomes" id="UP000626244">
    <property type="component" value="Unassembled WGS sequence"/>
</dbReference>
<dbReference type="AlphaFoldDB" id="A0A8J3AK67"/>
<dbReference type="InterPro" id="IPR020323">
    <property type="entry name" value="DUF2716"/>
</dbReference>
<evidence type="ECO:0000313" key="2">
    <source>
        <dbReference type="Proteomes" id="UP000626244"/>
    </source>
</evidence>
<sequence length="163" mass="19927">MKNWIELNDKERRNVWDNFDKKFNFEPSMKKFPSYSPSRPFITYDISSIWGAIDHEELYFDLETKFLECFKLLTKPNEYFYALDWQHDCYSVNAFLEFPRDELNRWIIPAIPDGDYYFFIQENFKWGVLTHPWEQTITVFGKEIIEVIKDNKPKIFHTVLREK</sequence>
<gene>
    <name evidence="1" type="primary">yxiI</name>
    <name evidence="1" type="ORF">GCM10007380_08170</name>
</gene>
<keyword evidence="2" id="KW-1185">Reference proteome</keyword>
<dbReference type="RefSeq" id="WP_087999065.1">
    <property type="nucleotide sequence ID" value="NZ_BMHB01000001.1"/>
</dbReference>
<dbReference type="Pfam" id="PF10898">
    <property type="entry name" value="DUF2716"/>
    <property type="match status" value="1"/>
</dbReference>
<accession>A0A8J3AK67</accession>
<dbReference type="EMBL" id="BMHB01000001">
    <property type="protein sequence ID" value="GGI11504.1"/>
    <property type="molecule type" value="Genomic_DNA"/>
</dbReference>
<organism evidence="1 2">
    <name type="scientific">Gottfriedia solisilvae</name>
    <dbReference type="NCBI Taxonomy" id="1516104"/>
    <lineage>
        <taxon>Bacteria</taxon>
        <taxon>Bacillati</taxon>
        <taxon>Bacillota</taxon>
        <taxon>Bacilli</taxon>
        <taxon>Bacillales</taxon>
        <taxon>Bacillaceae</taxon>
        <taxon>Gottfriedia</taxon>
    </lineage>
</organism>
<dbReference type="OrthoDB" id="80999at2"/>
<proteinExistence type="predicted"/>
<protein>
    <recommendedName>
        <fullName evidence="3">DUF2716 domain-containing protein</fullName>
    </recommendedName>
</protein>
<reference evidence="2" key="1">
    <citation type="journal article" date="2019" name="Int. J. Syst. Evol. Microbiol.">
        <title>The Global Catalogue of Microorganisms (GCM) 10K type strain sequencing project: providing services to taxonomists for standard genome sequencing and annotation.</title>
        <authorList>
            <consortium name="The Broad Institute Genomics Platform"/>
            <consortium name="The Broad Institute Genome Sequencing Center for Infectious Disease"/>
            <person name="Wu L."/>
            <person name="Ma J."/>
        </authorList>
    </citation>
    <scope>NUCLEOTIDE SEQUENCE [LARGE SCALE GENOMIC DNA]</scope>
    <source>
        <strain evidence="2">CGMCC 1.14993</strain>
    </source>
</reference>
<evidence type="ECO:0000313" key="1">
    <source>
        <dbReference type="EMBL" id="GGI11504.1"/>
    </source>
</evidence>
<comment type="caution">
    <text evidence="1">The sequence shown here is derived from an EMBL/GenBank/DDBJ whole genome shotgun (WGS) entry which is preliminary data.</text>
</comment>
<name>A0A8J3AK67_9BACI</name>
<evidence type="ECO:0008006" key="3">
    <source>
        <dbReference type="Google" id="ProtNLM"/>
    </source>
</evidence>